<keyword evidence="4 7" id="KW-0687">Ribonucleoprotein</keyword>
<dbReference type="OrthoDB" id="9810484at2"/>
<evidence type="ECO:0000313" key="9">
    <source>
        <dbReference type="EMBL" id="TDX29996.1"/>
    </source>
</evidence>
<dbReference type="GO" id="GO:0006412">
    <property type="term" value="P:translation"/>
    <property type="evidence" value="ECO:0007669"/>
    <property type="project" value="UniProtKB-UniRule"/>
</dbReference>
<dbReference type="Pfam" id="PF00253">
    <property type="entry name" value="Ribosomal_S14"/>
    <property type="match status" value="1"/>
</dbReference>
<dbReference type="AlphaFoldDB" id="A0A1I3AYQ8"/>
<evidence type="ECO:0000256" key="6">
    <source>
        <dbReference type="ARBA" id="ARBA00047110"/>
    </source>
</evidence>
<sequence length="101" mass="11603">MAKKSMIERELKRAKLADKYAAKRAELKAIINSVDSSDEERFDAQLKLQSLPRDSSPVRRRNRCRVTGRPHGFYNKFGLARNKLREAAMRGDVPGLKKSSW</sequence>
<dbReference type="EMBL" id="FOPY01000005">
    <property type="protein sequence ID" value="SFH54859.1"/>
    <property type="molecule type" value="Genomic_DNA"/>
</dbReference>
<dbReference type="NCBIfam" id="NF006477">
    <property type="entry name" value="PRK08881.1"/>
    <property type="match status" value="1"/>
</dbReference>
<dbReference type="GO" id="GO:0015935">
    <property type="term" value="C:small ribosomal subunit"/>
    <property type="evidence" value="ECO:0007669"/>
    <property type="project" value="TreeGrafter"/>
</dbReference>
<dbReference type="HAMAP" id="MF_00537">
    <property type="entry name" value="Ribosomal_uS14_1"/>
    <property type="match status" value="1"/>
</dbReference>
<evidence type="ECO:0000256" key="2">
    <source>
        <dbReference type="ARBA" id="ARBA00009083"/>
    </source>
</evidence>
<dbReference type="SUPFAM" id="SSF57716">
    <property type="entry name" value="Glucocorticoid receptor-like (DNA-binding domain)"/>
    <property type="match status" value="1"/>
</dbReference>
<evidence type="ECO:0000313" key="8">
    <source>
        <dbReference type="EMBL" id="SFH54859.1"/>
    </source>
</evidence>
<dbReference type="GO" id="GO:0003735">
    <property type="term" value="F:structural constituent of ribosome"/>
    <property type="evidence" value="ECO:0007669"/>
    <property type="project" value="InterPro"/>
</dbReference>
<accession>A0A1I3AYQ8</accession>
<dbReference type="STRING" id="442341.SAMN04487959_105223"/>
<dbReference type="InterPro" id="IPR001209">
    <property type="entry name" value="Ribosomal_uS14"/>
</dbReference>
<comment type="function">
    <text evidence="1 7">Binds 16S rRNA, required for the assembly of 30S particles and may also be responsible for determining the conformation of the 16S rRNA at the A site.</text>
</comment>
<keyword evidence="10" id="KW-1185">Reference proteome</keyword>
<evidence type="ECO:0000313" key="11">
    <source>
        <dbReference type="Proteomes" id="UP000294489"/>
    </source>
</evidence>
<dbReference type="Gene3D" id="1.10.287.1480">
    <property type="match status" value="1"/>
</dbReference>
<dbReference type="PANTHER" id="PTHR19836:SF19">
    <property type="entry name" value="SMALL RIBOSOMAL SUBUNIT PROTEIN US14M"/>
    <property type="match status" value="1"/>
</dbReference>
<organism evidence="8 10">
    <name type="scientific">Modicisalibacter xianhensis</name>
    <dbReference type="NCBI Taxonomy" id="442341"/>
    <lineage>
        <taxon>Bacteria</taxon>
        <taxon>Pseudomonadati</taxon>
        <taxon>Pseudomonadota</taxon>
        <taxon>Gammaproteobacteria</taxon>
        <taxon>Oceanospirillales</taxon>
        <taxon>Halomonadaceae</taxon>
        <taxon>Modicisalibacter</taxon>
    </lineage>
</organism>
<evidence type="ECO:0000256" key="4">
    <source>
        <dbReference type="ARBA" id="ARBA00023274"/>
    </source>
</evidence>
<dbReference type="RefSeq" id="WP_092845397.1">
    <property type="nucleotide sequence ID" value="NZ_FOPY01000005.1"/>
</dbReference>
<dbReference type="GO" id="GO:0019843">
    <property type="term" value="F:rRNA binding"/>
    <property type="evidence" value="ECO:0007669"/>
    <property type="project" value="UniProtKB-UniRule"/>
</dbReference>
<keyword evidence="3 7" id="KW-0689">Ribosomal protein</keyword>
<evidence type="ECO:0000256" key="7">
    <source>
        <dbReference type="HAMAP-Rule" id="MF_00537"/>
    </source>
</evidence>
<evidence type="ECO:0000256" key="1">
    <source>
        <dbReference type="ARBA" id="ARBA00003686"/>
    </source>
</evidence>
<evidence type="ECO:0000313" key="10">
    <source>
        <dbReference type="Proteomes" id="UP000199040"/>
    </source>
</evidence>
<evidence type="ECO:0000256" key="5">
    <source>
        <dbReference type="ARBA" id="ARBA00035167"/>
    </source>
</evidence>
<dbReference type="PANTHER" id="PTHR19836">
    <property type="entry name" value="30S RIBOSOMAL PROTEIN S14"/>
    <property type="match status" value="1"/>
</dbReference>
<dbReference type="Proteomes" id="UP000294489">
    <property type="component" value="Unassembled WGS sequence"/>
</dbReference>
<name>A0A1I3AYQ8_9GAMM</name>
<evidence type="ECO:0000256" key="3">
    <source>
        <dbReference type="ARBA" id="ARBA00022980"/>
    </source>
</evidence>
<dbReference type="Proteomes" id="UP000199040">
    <property type="component" value="Unassembled WGS sequence"/>
</dbReference>
<dbReference type="GO" id="GO:0005737">
    <property type="term" value="C:cytoplasm"/>
    <property type="evidence" value="ECO:0007669"/>
    <property type="project" value="UniProtKB-ARBA"/>
</dbReference>
<gene>
    <name evidence="7" type="primary">rpsN</name>
    <name evidence="9" type="ORF">DFO67_106239</name>
    <name evidence="8" type="ORF">SAMN04487959_105223</name>
</gene>
<comment type="similarity">
    <text evidence="2 7">Belongs to the universal ribosomal protein uS14 family.</text>
</comment>
<reference evidence="8 10" key="1">
    <citation type="submission" date="2016-10" db="EMBL/GenBank/DDBJ databases">
        <authorList>
            <person name="de Groot N.N."/>
        </authorList>
    </citation>
    <scope>NUCLEOTIDE SEQUENCE [LARGE SCALE GENOMIC DNA]</scope>
    <source>
        <strain evidence="8 10">CGMCC 1.6848</strain>
    </source>
</reference>
<dbReference type="InterPro" id="IPR023036">
    <property type="entry name" value="Ribosomal_uS14_bac/plastid"/>
</dbReference>
<keyword evidence="7" id="KW-0694">RNA-binding</keyword>
<dbReference type="FunFam" id="1.10.287.1480:FF:000001">
    <property type="entry name" value="30S ribosomal protein S14"/>
    <property type="match status" value="1"/>
</dbReference>
<keyword evidence="7" id="KW-0699">rRNA-binding</keyword>
<comment type="subunit">
    <text evidence="6 7">Part of the 30S ribosomal subunit. Contacts proteins S3 and S10.</text>
</comment>
<protein>
    <recommendedName>
        <fullName evidence="5 7">Small ribosomal subunit protein uS14</fullName>
    </recommendedName>
</protein>
<dbReference type="EMBL" id="SOEC01000006">
    <property type="protein sequence ID" value="TDX29996.1"/>
    <property type="molecule type" value="Genomic_DNA"/>
</dbReference>
<proteinExistence type="inferred from homology"/>
<reference evidence="9 11" key="2">
    <citation type="submission" date="2019-03" db="EMBL/GenBank/DDBJ databases">
        <title>Freshwater and sediment microbial communities from various areas in North America, analyzing microbe dynamics in response to fracking.</title>
        <authorList>
            <person name="Lamendella R."/>
        </authorList>
    </citation>
    <scope>NUCLEOTIDE SEQUENCE [LARGE SCALE GENOMIC DNA]</scope>
    <source>
        <strain evidence="9 11">6_TX</strain>
    </source>
</reference>